<dbReference type="Proteomes" id="UP000068905">
    <property type="component" value="Chromosome"/>
</dbReference>
<feature type="coiled-coil region" evidence="5">
    <location>
        <begin position="192"/>
        <end position="219"/>
    </location>
</feature>
<dbReference type="PROSITE" id="PS50005">
    <property type="entry name" value="TPR"/>
    <property type="match status" value="4"/>
</dbReference>
<dbReference type="Pfam" id="PF13469">
    <property type="entry name" value="Sulfotransfer_3"/>
    <property type="match status" value="1"/>
</dbReference>
<evidence type="ECO:0000256" key="1">
    <source>
        <dbReference type="ARBA" id="ARBA00004922"/>
    </source>
</evidence>
<dbReference type="PROSITE" id="PS50293">
    <property type="entry name" value="TPR_REGION"/>
    <property type="match status" value="1"/>
</dbReference>
<name>A0A0M4M4G3_9GAMM</name>
<dbReference type="OrthoDB" id="9766687at2"/>
<dbReference type="InterPro" id="IPR051939">
    <property type="entry name" value="Glycosyltr_41/O-GlcNAc_trsf"/>
</dbReference>
<dbReference type="PANTHER" id="PTHR44835">
    <property type="entry name" value="UDP-N-ACETYLGLUCOSAMINE--PEPTIDE N-ACETYLGLUCOSAMINYLTRANSFERASE SPINDLY-RELATED"/>
    <property type="match status" value="1"/>
</dbReference>
<keyword evidence="4" id="KW-0802">TPR repeat</keyword>
<feature type="repeat" description="TPR" evidence="4">
    <location>
        <begin position="159"/>
        <end position="192"/>
    </location>
</feature>
<dbReference type="SMART" id="SM00028">
    <property type="entry name" value="TPR"/>
    <property type="match status" value="6"/>
</dbReference>
<dbReference type="AlphaFoldDB" id="A0A0M4M4G3"/>
<keyword evidence="3" id="KW-0808">Transferase</keyword>
<organism evidence="6 7">
    <name type="scientific">Candidatus Pseudothioglobus singularis PS1</name>
    <dbReference type="NCBI Taxonomy" id="1125411"/>
    <lineage>
        <taxon>Bacteria</taxon>
        <taxon>Pseudomonadati</taxon>
        <taxon>Pseudomonadota</taxon>
        <taxon>Gammaproteobacteria</taxon>
        <taxon>Candidatus Pseudothioglobaceae</taxon>
        <taxon>Candidatus Pseudothioglobus</taxon>
    </lineage>
</organism>
<dbReference type="Pfam" id="PF13414">
    <property type="entry name" value="TPR_11"/>
    <property type="match status" value="1"/>
</dbReference>
<dbReference type="EMBL" id="CP006911">
    <property type="protein sequence ID" value="ALE02754.1"/>
    <property type="molecule type" value="Genomic_DNA"/>
</dbReference>
<feature type="repeat" description="TPR" evidence="4">
    <location>
        <begin position="193"/>
        <end position="226"/>
    </location>
</feature>
<gene>
    <name evidence="6" type="ORF">W908_06410</name>
</gene>
<evidence type="ECO:0008006" key="8">
    <source>
        <dbReference type="Google" id="ProtNLM"/>
    </source>
</evidence>
<evidence type="ECO:0000256" key="2">
    <source>
        <dbReference type="ARBA" id="ARBA00022676"/>
    </source>
</evidence>
<dbReference type="InterPro" id="IPR027417">
    <property type="entry name" value="P-loop_NTPase"/>
</dbReference>
<evidence type="ECO:0000256" key="5">
    <source>
        <dbReference type="SAM" id="Coils"/>
    </source>
</evidence>
<comment type="pathway">
    <text evidence="1">Protein modification; protein glycosylation.</text>
</comment>
<reference evidence="6 7" key="1">
    <citation type="journal article" date="2015" name="Genome Announc.">
        <title>Genome Sequence of 'Candidatus Thioglobus singularis' Strain PS1, a Mixotroph from the SUP05 Clade of Marine Gammaproteobacteria.</title>
        <authorList>
            <person name="Marshall K.T."/>
            <person name="Morris R.M."/>
        </authorList>
    </citation>
    <scope>NUCLEOTIDE SEQUENCE [LARGE SCALE GENOMIC DNA]</scope>
    <source>
        <strain evidence="6 7">PS1</strain>
    </source>
</reference>
<dbReference type="SUPFAM" id="SSF52540">
    <property type="entry name" value="P-loop containing nucleoside triphosphate hydrolases"/>
    <property type="match status" value="1"/>
</dbReference>
<keyword evidence="2" id="KW-0328">Glycosyltransferase</keyword>
<protein>
    <recommendedName>
        <fullName evidence="8">UDP-N-acetylglucosamine--peptide N-acetylglucosaminyltransferase SPINDLY</fullName>
    </recommendedName>
</protein>
<dbReference type="Pfam" id="PF13181">
    <property type="entry name" value="TPR_8"/>
    <property type="match status" value="1"/>
</dbReference>
<dbReference type="STRING" id="1125411.W908_06410"/>
<keyword evidence="5" id="KW-0175">Coiled coil</keyword>
<keyword evidence="7" id="KW-1185">Reference proteome</keyword>
<dbReference type="GO" id="GO:0016757">
    <property type="term" value="F:glycosyltransferase activity"/>
    <property type="evidence" value="ECO:0007669"/>
    <property type="project" value="UniProtKB-KW"/>
</dbReference>
<feature type="repeat" description="TPR" evidence="4">
    <location>
        <begin position="227"/>
        <end position="260"/>
    </location>
</feature>
<evidence type="ECO:0000256" key="4">
    <source>
        <dbReference type="PROSITE-ProRule" id="PRU00339"/>
    </source>
</evidence>
<dbReference type="InterPro" id="IPR019734">
    <property type="entry name" value="TPR_rpt"/>
</dbReference>
<feature type="repeat" description="TPR" evidence="4">
    <location>
        <begin position="125"/>
        <end position="158"/>
    </location>
</feature>
<evidence type="ECO:0000313" key="6">
    <source>
        <dbReference type="EMBL" id="ALE02754.1"/>
    </source>
</evidence>
<dbReference type="KEGG" id="tsn:W908_06410"/>
<dbReference type="InterPro" id="IPR011990">
    <property type="entry name" value="TPR-like_helical_dom_sf"/>
</dbReference>
<evidence type="ECO:0000313" key="7">
    <source>
        <dbReference type="Proteomes" id="UP000068905"/>
    </source>
</evidence>
<evidence type="ECO:0000256" key="3">
    <source>
        <dbReference type="ARBA" id="ARBA00022679"/>
    </source>
</evidence>
<accession>A0A0M4M4G3</accession>
<dbReference type="PANTHER" id="PTHR44835:SF1">
    <property type="entry name" value="PROTEIN O-GLCNAC TRANSFERASE"/>
    <property type="match status" value="1"/>
</dbReference>
<dbReference type="RefSeq" id="WP_053820406.1">
    <property type="nucleotide sequence ID" value="NZ_CP006911.1"/>
</dbReference>
<proteinExistence type="predicted"/>
<dbReference type="Gene3D" id="3.40.50.300">
    <property type="entry name" value="P-loop containing nucleotide triphosphate hydrolases"/>
    <property type="match status" value="1"/>
</dbReference>
<dbReference type="SUPFAM" id="SSF48452">
    <property type="entry name" value="TPR-like"/>
    <property type="match status" value="1"/>
</dbReference>
<dbReference type="Gene3D" id="1.25.40.10">
    <property type="entry name" value="Tetratricopeptide repeat domain"/>
    <property type="match status" value="3"/>
</dbReference>
<sequence length="602" mass="68820">MSLKTERLLSRAKKLAKNGQVKEAKEIYSNIIKTFPNNLLARKEIKLLENKKVANPTQAQLDEVMRFYSSGEIEQALKYVESLIKDYPNEFLLFNICGACHSEIGSIEPAIENFKKAIALKINYSEAQFNLGVAFQKLNQLDNASEYYLQAINSQHAYPSAHNNLGIIFLNKGKIEAAVKSFEWAIAYSPNYAEAYNNLGSALQELKQFKNAKKQFEKACSINPNYAKAFHNLGILSEIINQPKDAVSRYERAVEIEPEFAEAYRNLSKVKKFKVKDPQINQIYLLYSGNKLNVADKARLGFALADINKSLGNHEDYIKYLNEGNRLRKKEIKYSFEESQSFHSIITKLFSSTQPIVQSSSKNTSDIKPIFIVGMPRSGTSLVEQIISSHNSVHGAGELLNFRNIITPILDNHLSKKNNAISEEDMLIIRKEYLDSLASLQAKETIITDKMPMNFRLLGFILSAIPDAKIIHLTRDPMATCWSNFNHYFTAGNGFSFDQVDLAKFYLLYQEMMTFWHKLFPNKIYDLNYENLTINQEEETQKLLEYCDLEWDENCLDFHNNQRAVLTASSAQVRKKIYQGSSEAWKQYEKNLQPLIKGLGAN</sequence>